<reference evidence="1" key="1">
    <citation type="submission" date="2020-03" db="EMBL/GenBank/DDBJ databases">
        <title>The deep terrestrial virosphere.</title>
        <authorList>
            <person name="Holmfeldt K."/>
            <person name="Nilsson E."/>
            <person name="Simone D."/>
            <person name="Lopez-Fernandez M."/>
            <person name="Wu X."/>
            <person name="de Brujin I."/>
            <person name="Lundin D."/>
            <person name="Andersson A."/>
            <person name="Bertilsson S."/>
            <person name="Dopson M."/>
        </authorList>
    </citation>
    <scope>NUCLEOTIDE SEQUENCE</scope>
    <source>
        <strain evidence="1">MM415B01206</strain>
    </source>
</reference>
<evidence type="ECO:0000313" key="1">
    <source>
        <dbReference type="EMBL" id="QJA60050.1"/>
    </source>
</evidence>
<gene>
    <name evidence="1" type="ORF">MM415B01206_0019</name>
</gene>
<sequence>MRKILALLIIAAFIMLIPARAGALGVERFDLDLGYSKDSLDNRNFFIQFDLALEEPDKMGFLLGYEMFRNQTPTDLNLLFDTDVQVNCYLVDPAYLFVNSGYLRDTARGAEQVDVGAGLGIRFLYGALQTGVFGRSTMTTDEVFSISSADVAVPLGRVVRLVEEAEYEVNVDDRDDALFTADTSLVIALSDNIGLRTGLKYIYDNQPLPGYDDNFRWWYGGVSISF</sequence>
<dbReference type="Pfam" id="PF04338">
    <property type="entry name" value="DUF481"/>
    <property type="match status" value="1"/>
</dbReference>
<dbReference type="EMBL" id="MT141393">
    <property type="protein sequence ID" value="QJA60050.1"/>
    <property type="molecule type" value="Genomic_DNA"/>
</dbReference>
<proteinExistence type="predicted"/>
<dbReference type="AlphaFoldDB" id="A0A6M3IR34"/>
<organism evidence="1">
    <name type="scientific">viral metagenome</name>
    <dbReference type="NCBI Taxonomy" id="1070528"/>
    <lineage>
        <taxon>unclassified sequences</taxon>
        <taxon>metagenomes</taxon>
        <taxon>organismal metagenomes</taxon>
    </lineage>
</organism>
<protein>
    <recommendedName>
        <fullName evidence="2">DUF481 domain-containing protein</fullName>
    </recommendedName>
</protein>
<name>A0A6M3IR34_9ZZZZ</name>
<accession>A0A6M3IR34</accession>
<dbReference type="InterPro" id="IPR007433">
    <property type="entry name" value="DUF481"/>
</dbReference>
<evidence type="ECO:0008006" key="2">
    <source>
        <dbReference type="Google" id="ProtNLM"/>
    </source>
</evidence>